<gene>
    <name evidence="2" type="ORF">CQY20_09910</name>
</gene>
<organism evidence="2 3">
    <name type="scientific">Mycolicibacterium agri</name>
    <name type="common">Mycobacterium agri</name>
    <dbReference type="NCBI Taxonomy" id="36811"/>
    <lineage>
        <taxon>Bacteria</taxon>
        <taxon>Bacillati</taxon>
        <taxon>Actinomycetota</taxon>
        <taxon>Actinomycetes</taxon>
        <taxon>Mycobacteriales</taxon>
        <taxon>Mycobacteriaceae</taxon>
        <taxon>Mycolicibacterium</taxon>
    </lineage>
</organism>
<dbReference type="InterPro" id="IPR050237">
    <property type="entry name" value="ATP-dep_AMP-bd_enzyme"/>
</dbReference>
<dbReference type="Gene3D" id="3.30.300.30">
    <property type="match status" value="1"/>
</dbReference>
<name>A0A2A7N6J0_MYCAG</name>
<dbReference type="InterPro" id="IPR025110">
    <property type="entry name" value="AMP-bd_C"/>
</dbReference>
<feature type="domain" description="AMP-binding enzyme C-terminal" evidence="1">
    <location>
        <begin position="4"/>
        <end position="73"/>
    </location>
</feature>
<comment type="caution">
    <text evidence="2">The sequence shown here is derived from an EMBL/GenBank/DDBJ whole genome shotgun (WGS) entry which is preliminary data.</text>
</comment>
<dbReference type="Proteomes" id="UP000220914">
    <property type="component" value="Unassembled WGS sequence"/>
</dbReference>
<proteinExistence type="predicted"/>
<dbReference type="InterPro" id="IPR045851">
    <property type="entry name" value="AMP-bd_C_sf"/>
</dbReference>
<dbReference type="AlphaFoldDB" id="A0A2A7N6J0"/>
<keyword evidence="3" id="KW-1185">Reference proteome</keyword>
<dbReference type="PANTHER" id="PTHR43767">
    <property type="entry name" value="LONG-CHAIN-FATTY-ACID--COA LIGASE"/>
    <property type="match status" value="1"/>
</dbReference>
<protein>
    <recommendedName>
        <fullName evidence="1">AMP-binding enzyme C-terminal domain-containing protein</fullName>
    </recommendedName>
</protein>
<reference evidence="2 3" key="1">
    <citation type="submission" date="2017-10" db="EMBL/GenBank/DDBJ databases">
        <title>The new phylogeny of genus Mycobacterium.</title>
        <authorList>
            <person name="Tortoli E."/>
            <person name="Trovato A."/>
            <person name="Cirillo D.M."/>
        </authorList>
    </citation>
    <scope>NUCLEOTIDE SEQUENCE [LARGE SCALE GENOMIC DNA]</scope>
    <source>
        <strain evidence="2 3">CCUG37673</strain>
    </source>
</reference>
<evidence type="ECO:0000313" key="2">
    <source>
        <dbReference type="EMBL" id="PEG39504.1"/>
    </source>
</evidence>
<accession>A0A2A7N6J0</accession>
<dbReference type="Pfam" id="PF13193">
    <property type="entry name" value="AMP-binding_C"/>
    <property type="match status" value="1"/>
</dbReference>
<evidence type="ECO:0000259" key="1">
    <source>
        <dbReference type="Pfam" id="PF13193"/>
    </source>
</evidence>
<dbReference type="PANTHER" id="PTHR43767:SF1">
    <property type="entry name" value="NONRIBOSOMAL PEPTIDE SYNTHASE PES1 (EUROFUNG)-RELATED"/>
    <property type="match status" value="1"/>
</dbReference>
<sequence>MIERFDEVVQCVVVGVDDPVRGEEVCAVVVPAADGVDAESLSARTRKELSTYKVPTRWVLVTSAQIPTLPSGKLDRKGLRTLVVDGTLEAVQA</sequence>
<dbReference type="EMBL" id="PDCP01000014">
    <property type="protein sequence ID" value="PEG39504.1"/>
    <property type="molecule type" value="Genomic_DNA"/>
</dbReference>
<dbReference type="SUPFAM" id="SSF56801">
    <property type="entry name" value="Acetyl-CoA synthetase-like"/>
    <property type="match status" value="1"/>
</dbReference>
<evidence type="ECO:0000313" key="3">
    <source>
        <dbReference type="Proteomes" id="UP000220914"/>
    </source>
</evidence>
<dbReference type="GO" id="GO:0016878">
    <property type="term" value="F:acid-thiol ligase activity"/>
    <property type="evidence" value="ECO:0007669"/>
    <property type="project" value="UniProtKB-ARBA"/>
</dbReference>